<organism evidence="1">
    <name type="scientific">bioreactor metagenome</name>
    <dbReference type="NCBI Taxonomy" id="1076179"/>
    <lineage>
        <taxon>unclassified sequences</taxon>
        <taxon>metagenomes</taxon>
        <taxon>ecological metagenomes</taxon>
    </lineage>
</organism>
<sequence>MKKYIFPAIVITALGATGIYSAVLSNRCDELREKQARQEAILLKQGEILALNTAMLHTLVMSRPSTNKTIHPGKEGLKMDAMP</sequence>
<protein>
    <submittedName>
        <fullName evidence="1">Uncharacterized protein</fullName>
    </submittedName>
</protein>
<accession>A0A645ITU3</accession>
<proteinExistence type="predicted"/>
<dbReference type="AlphaFoldDB" id="A0A645ITU3"/>
<name>A0A645ITU3_9ZZZZ</name>
<dbReference type="EMBL" id="VSSQ01123435">
    <property type="protein sequence ID" value="MPN54828.1"/>
    <property type="molecule type" value="Genomic_DNA"/>
</dbReference>
<evidence type="ECO:0000313" key="1">
    <source>
        <dbReference type="EMBL" id="MPN54828.1"/>
    </source>
</evidence>
<comment type="caution">
    <text evidence="1">The sequence shown here is derived from an EMBL/GenBank/DDBJ whole genome shotgun (WGS) entry which is preliminary data.</text>
</comment>
<gene>
    <name evidence="1" type="ORF">SDC9_202505</name>
</gene>
<reference evidence="1" key="1">
    <citation type="submission" date="2019-08" db="EMBL/GenBank/DDBJ databases">
        <authorList>
            <person name="Kucharzyk K."/>
            <person name="Murdoch R.W."/>
            <person name="Higgins S."/>
            <person name="Loffler F."/>
        </authorList>
    </citation>
    <scope>NUCLEOTIDE SEQUENCE</scope>
</reference>